<protein>
    <submittedName>
        <fullName evidence="2">Uncharacterized protein</fullName>
    </submittedName>
</protein>
<dbReference type="OrthoDB" id="5397244at2759"/>
<sequence>MQFSTLLVAAFAASIVAIPSTLEKRNCPRTRSIPASIPLCEFFGLGKGNNESRRCERLIEEVAAQSCRCPINDIVFVPEYNSVACGNHKCWL</sequence>
<feature type="signal peptide" evidence="1">
    <location>
        <begin position="1"/>
        <end position="17"/>
    </location>
</feature>
<evidence type="ECO:0000256" key="1">
    <source>
        <dbReference type="SAM" id="SignalP"/>
    </source>
</evidence>
<name>U4L707_PYROM</name>
<evidence type="ECO:0000313" key="3">
    <source>
        <dbReference type="Proteomes" id="UP000018144"/>
    </source>
</evidence>
<gene>
    <name evidence="2" type="ORF">PCON_12782</name>
</gene>
<evidence type="ECO:0000313" key="2">
    <source>
        <dbReference type="EMBL" id="CCX13189.1"/>
    </source>
</evidence>
<reference evidence="2 3" key="1">
    <citation type="journal article" date="2013" name="PLoS Genet.">
        <title>The genome and development-dependent transcriptomes of Pyronema confluens: a window into fungal evolution.</title>
        <authorList>
            <person name="Traeger S."/>
            <person name="Altegoer F."/>
            <person name="Freitag M."/>
            <person name="Gabaldon T."/>
            <person name="Kempken F."/>
            <person name="Kumar A."/>
            <person name="Marcet-Houben M."/>
            <person name="Poggeler S."/>
            <person name="Stajich J.E."/>
            <person name="Nowrousian M."/>
        </authorList>
    </citation>
    <scope>NUCLEOTIDE SEQUENCE [LARGE SCALE GENOMIC DNA]</scope>
    <source>
        <strain evidence="3">CBS 100304</strain>
        <tissue evidence="2">Vegetative mycelium</tissue>
    </source>
</reference>
<keyword evidence="3" id="KW-1185">Reference proteome</keyword>
<organism evidence="2 3">
    <name type="scientific">Pyronema omphalodes (strain CBS 100304)</name>
    <name type="common">Pyronema confluens</name>
    <dbReference type="NCBI Taxonomy" id="1076935"/>
    <lineage>
        <taxon>Eukaryota</taxon>
        <taxon>Fungi</taxon>
        <taxon>Dikarya</taxon>
        <taxon>Ascomycota</taxon>
        <taxon>Pezizomycotina</taxon>
        <taxon>Pezizomycetes</taxon>
        <taxon>Pezizales</taxon>
        <taxon>Pyronemataceae</taxon>
        <taxon>Pyronema</taxon>
    </lineage>
</organism>
<dbReference type="Proteomes" id="UP000018144">
    <property type="component" value="Unassembled WGS sequence"/>
</dbReference>
<proteinExistence type="predicted"/>
<accession>U4L707</accession>
<dbReference type="EMBL" id="HF935789">
    <property type="protein sequence ID" value="CCX13189.1"/>
    <property type="molecule type" value="Genomic_DNA"/>
</dbReference>
<feature type="chain" id="PRO_5004651099" evidence="1">
    <location>
        <begin position="18"/>
        <end position="92"/>
    </location>
</feature>
<dbReference type="AlphaFoldDB" id="U4L707"/>
<keyword evidence="1" id="KW-0732">Signal</keyword>